<dbReference type="PROSITE" id="PS00098">
    <property type="entry name" value="THIOLASE_1"/>
    <property type="match status" value="1"/>
</dbReference>
<accession>A0A9K3GNE4</accession>
<dbReference type="PANTHER" id="PTHR18919:SF156">
    <property type="entry name" value="ACETYL-COA ACETYLTRANSFERASE, MITOCHONDRIAL"/>
    <property type="match status" value="1"/>
</dbReference>
<dbReference type="GO" id="GO:0006635">
    <property type="term" value="P:fatty acid beta-oxidation"/>
    <property type="evidence" value="ECO:0007669"/>
    <property type="project" value="TreeGrafter"/>
</dbReference>
<dbReference type="Proteomes" id="UP000265618">
    <property type="component" value="Unassembled WGS sequence"/>
</dbReference>
<dbReference type="PANTHER" id="PTHR18919">
    <property type="entry name" value="ACETYL-COA C-ACYLTRANSFERASE"/>
    <property type="match status" value="1"/>
</dbReference>
<dbReference type="AlphaFoldDB" id="A0A9K3GNE4"/>
<dbReference type="SUPFAM" id="SSF53901">
    <property type="entry name" value="Thiolase-like"/>
    <property type="match status" value="1"/>
</dbReference>
<dbReference type="GO" id="GO:0003985">
    <property type="term" value="F:acetyl-CoA C-acetyltransferase activity"/>
    <property type="evidence" value="ECO:0007669"/>
    <property type="project" value="TreeGrafter"/>
</dbReference>
<protein>
    <recommendedName>
        <fullName evidence="4">Thiolase N-terminal domain-containing protein</fullName>
    </recommendedName>
</protein>
<evidence type="ECO:0000256" key="3">
    <source>
        <dbReference type="ARBA" id="ARBA00023315"/>
    </source>
</evidence>
<organism evidence="5 6">
    <name type="scientific">Kipferlia bialata</name>
    <dbReference type="NCBI Taxonomy" id="797122"/>
    <lineage>
        <taxon>Eukaryota</taxon>
        <taxon>Metamonada</taxon>
        <taxon>Carpediemonas-like organisms</taxon>
        <taxon>Kipferlia</taxon>
    </lineage>
</organism>
<keyword evidence="2" id="KW-0808">Transferase</keyword>
<reference evidence="5 6" key="1">
    <citation type="journal article" date="2018" name="PLoS ONE">
        <title>The draft genome of Kipferlia bialata reveals reductive genome evolution in fornicate parasites.</title>
        <authorList>
            <person name="Tanifuji G."/>
            <person name="Takabayashi S."/>
            <person name="Kume K."/>
            <person name="Takagi M."/>
            <person name="Nakayama T."/>
            <person name="Kamikawa R."/>
            <person name="Inagaki Y."/>
            <person name="Hashimoto T."/>
        </authorList>
    </citation>
    <scope>NUCLEOTIDE SEQUENCE [LARGE SCALE GENOMIC DNA]</scope>
    <source>
        <strain evidence="5">NY0173</strain>
    </source>
</reference>
<name>A0A9K3GNE4_9EUKA</name>
<evidence type="ECO:0000313" key="5">
    <source>
        <dbReference type="EMBL" id="GIQ88725.1"/>
    </source>
</evidence>
<evidence type="ECO:0000256" key="1">
    <source>
        <dbReference type="ARBA" id="ARBA00010982"/>
    </source>
</evidence>
<dbReference type="InterPro" id="IPR020615">
    <property type="entry name" value="Thiolase_acyl_enz_int_AS"/>
</dbReference>
<proteinExistence type="inferred from homology"/>
<feature type="domain" description="Thiolase N-terminal" evidence="4">
    <location>
        <begin position="11"/>
        <end position="123"/>
    </location>
</feature>
<evidence type="ECO:0000256" key="2">
    <source>
        <dbReference type="ARBA" id="ARBA00022679"/>
    </source>
</evidence>
<evidence type="ECO:0000259" key="4">
    <source>
        <dbReference type="Pfam" id="PF00108"/>
    </source>
</evidence>
<dbReference type="InterPro" id="IPR016039">
    <property type="entry name" value="Thiolase-like"/>
</dbReference>
<keyword evidence="3" id="KW-0012">Acyltransferase</keyword>
<dbReference type="EMBL" id="BDIP01004330">
    <property type="protein sequence ID" value="GIQ88725.1"/>
    <property type="molecule type" value="Genomic_DNA"/>
</dbReference>
<sequence>MYFPQGPSRPVIAAYARTPVGAFRGGLKHVPGTLLGSVAISGATRALPEGLRPGVVIMGQAVSAGCGQHPARQASEGAGLHRVPSICVNRVCSSGMDAVVDACMRVTLGRNECVVAGGMESMS</sequence>
<dbReference type="Gene3D" id="3.40.47.10">
    <property type="match status" value="1"/>
</dbReference>
<keyword evidence="6" id="KW-1185">Reference proteome</keyword>
<gene>
    <name evidence="5" type="ORF">KIPB_011042</name>
</gene>
<feature type="non-terminal residue" evidence="5">
    <location>
        <position position="1"/>
    </location>
</feature>
<dbReference type="GO" id="GO:0005739">
    <property type="term" value="C:mitochondrion"/>
    <property type="evidence" value="ECO:0007669"/>
    <property type="project" value="TreeGrafter"/>
</dbReference>
<comment type="caution">
    <text evidence="5">The sequence shown here is derived from an EMBL/GenBank/DDBJ whole genome shotgun (WGS) entry which is preliminary data.</text>
</comment>
<evidence type="ECO:0000313" key="6">
    <source>
        <dbReference type="Proteomes" id="UP000265618"/>
    </source>
</evidence>
<dbReference type="InterPro" id="IPR020616">
    <property type="entry name" value="Thiolase_N"/>
</dbReference>
<dbReference type="Pfam" id="PF00108">
    <property type="entry name" value="Thiolase_N"/>
    <property type="match status" value="1"/>
</dbReference>
<dbReference type="OrthoDB" id="5404651at2759"/>
<comment type="similarity">
    <text evidence="1">Belongs to the thiolase-like superfamily. Thiolase family.</text>
</comment>